<evidence type="ECO:0000256" key="3">
    <source>
        <dbReference type="SAM" id="MobiDB-lite"/>
    </source>
</evidence>
<evidence type="ECO:0000256" key="2">
    <source>
        <dbReference type="ARBA" id="ARBA00023008"/>
    </source>
</evidence>
<dbReference type="PANTHER" id="PTHR11474:SF76">
    <property type="entry name" value="SHKT DOMAIN-CONTAINING PROTEIN"/>
    <property type="match status" value="1"/>
</dbReference>
<dbReference type="Pfam" id="PF00264">
    <property type="entry name" value="Tyrosinase"/>
    <property type="match status" value="2"/>
</dbReference>
<dbReference type="Gene3D" id="1.10.1280.10">
    <property type="entry name" value="Di-copper center containing domain from catechol oxidase"/>
    <property type="match status" value="2"/>
</dbReference>
<sequence length="528" mass="58582">MFTLYSMIGQAYPLENFMSHLKLDRRTFLGGAASALSLAAFPSFAQISGQRRLEWQQFRVTPEYASFHDAVNRMRGNINASDPNSWQYWVNVHVNYCPHKVSYFLAWHRGYLWYFERRLQIISGNNKLMLPYWDWYTNPTIPSDFTTPGSPFYPSVSRVNANVYSALDLTPFQSSTVNFQRGTVNSFEERFETRPHNPVHNLIGGSMATMQSPLDPIFFLHHCNVDRLWHAWALPDGRTMPVSSSPYWTGAPASFVYAPGLTMPKVDTYSPRRAGTVKITAYDYDNTSRPTSLPRQAQAGRIILVQAERPQLRQRPPVGLFKATPARDISADERAIGGVKGLALSEQSISALVTAEASSVQSIQEVITTTEEEFPDTETTSTSAPADSSASTSKARKFRSVKIVLDNVAITNAGAAGGYFYKVYLNLPENADIDTVGPTHFLGTLGAFEIASEAHHGSVTLEYPATGAMVKIRAKASREHVISFVRVDGTSAPAGQVIAAGELRFELSTEAPFIKSKRVKPGRNDIPY</sequence>
<evidence type="ECO:0000313" key="7">
    <source>
        <dbReference type="Proteomes" id="UP000054925"/>
    </source>
</evidence>
<reference evidence="6" key="1">
    <citation type="submission" date="2016-01" db="EMBL/GenBank/DDBJ databases">
        <authorList>
            <person name="Peeters C."/>
        </authorList>
    </citation>
    <scope>NUCLEOTIDE SEQUENCE [LARGE SCALE GENOMIC DNA]</scope>
    <source>
        <strain evidence="6">LMG 22937</strain>
    </source>
</reference>
<comment type="caution">
    <text evidence="6">The sequence shown here is derived from an EMBL/GenBank/DDBJ whole genome shotgun (WGS) entry which is preliminary data.</text>
</comment>
<dbReference type="EMBL" id="FCOL02000127">
    <property type="protein sequence ID" value="SAL84493.1"/>
    <property type="molecule type" value="Genomic_DNA"/>
</dbReference>
<evidence type="ECO:0000313" key="6">
    <source>
        <dbReference type="EMBL" id="SAL84493.1"/>
    </source>
</evidence>
<feature type="domain" description="Tyrosinase copper-binding" evidence="5">
    <location>
        <begin position="215"/>
        <end position="226"/>
    </location>
</feature>
<name>A0A158KUU5_9BURK</name>
<evidence type="ECO:0000259" key="4">
    <source>
        <dbReference type="PROSITE" id="PS00497"/>
    </source>
</evidence>
<dbReference type="PROSITE" id="PS00497">
    <property type="entry name" value="TYROSINASE_1"/>
    <property type="match status" value="1"/>
</dbReference>
<gene>
    <name evidence="6" type="primary">melC2_3</name>
    <name evidence="6" type="ORF">AWB67_06694</name>
</gene>
<dbReference type="PROSITE" id="PS00498">
    <property type="entry name" value="TYROSINASE_2"/>
    <property type="match status" value="1"/>
</dbReference>
<proteinExistence type="predicted"/>
<dbReference type="GO" id="GO:0046872">
    <property type="term" value="F:metal ion binding"/>
    <property type="evidence" value="ECO:0007669"/>
    <property type="project" value="UniProtKB-KW"/>
</dbReference>
<dbReference type="EC" id="1.14.18.1" evidence="6"/>
<keyword evidence="2" id="KW-0186">Copper</keyword>
<organism evidence="6 7">
    <name type="scientific">Caballeronia terrestris</name>
    <dbReference type="NCBI Taxonomy" id="1226301"/>
    <lineage>
        <taxon>Bacteria</taxon>
        <taxon>Pseudomonadati</taxon>
        <taxon>Pseudomonadota</taxon>
        <taxon>Betaproteobacteria</taxon>
        <taxon>Burkholderiales</taxon>
        <taxon>Burkholderiaceae</taxon>
        <taxon>Caballeronia</taxon>
    </lineage>
</organism>
<dbReference type="PANTHER" id="PTHR11474">
    <property type="entry name" value="TYROSINASE FAMILY MEMBER"/>
    <property type="match status" value="1"/>
</dbReference>
<dbReference type="InterPro" id="IPR002227">
    <property type="entry name" value="Tyrosinase_Cu-bd"/>
</dbReference>
<feature type="domain" description="Tyrosinase copper-binding" evidence="4">
    <location>
        <begin position="99"/>
        <end position="116"/>
    </location>
</feature>
<keyword evidence="1" id="KW-0479">Metal-binding</keyword>
<protein>
    <submittedName>
        <fullName evidence="6">Tyrosinase</fullName>
        <ecNumber evidence="6">1.14.18.1</ecNumber>
    </submittedName>
</protein>
<dbReference type="InterPro" id="IPR050316">
    <property type="entry name" value="Tyrosinase/Hemocyanin"/>
</dbReference>
<accession>A0A158KUU5</accession>
<evidence type="ECO:0000256" key="1">
    <source>
        <dbReference type="ARBA" id="ARBA00022723"/>
    </source>
</evidence>
<keyword evidence="7" id="KW-1185">Reference proteome</keyword>
<feature type="region of interest" description="Disordered" evidence="3">
    <location>
        <begin position="369"/>
        <end position="391"/>
    </location>
</feature>
<dbReference type="SUPFAM" id="SSF48056">
    <property type="entry name" value="Di-copper centre-containing domain"/>
    <property type="match status" value="1"/>
</dbReference>
<dbReference type="Proteomes" id="UP000054925">
    <property type="component" value="Unassembled WGS sequence"/>
</dbReference>
<dbReference type="AlphaFoldDB" id="A0A158KUU5"/>
<dbReference type="GO" id="GO:0004503">
    <property type="term" value="F:tyrosinase activity"/>
    <property type="evidence" value="ECO:0007669"/>
    <property type="project" value="UniProtKB-EC"/>
</dbReference>
<dbReference type="InterPro" id="IPR008922">
    <property type="entry name" value="Di-copper_centre_dom_sf"/>
</dbReference>
<evidence type="ECO:0000259" key="5">
    <source>
        <dbReference type="PROSITE" id="PS00498"/>
    </source>
</evidence>
<feature type="compositionally biased region" description="Low complexity" evidence="3">
    <location>
        <begin position="377"/>
        <end position="391"/>
    </location>
</feature>
<keyword evidence="6" id="KW-0560">Oxidoreductase</keyword>